<sequence length="392" mass="45846">MYVTRPLSMYRKFPSSLSAETQEGPYSGYLVITDEEAEAEETFCWGACKLRRVKKLPFPQDKILTVVHSSDYQETSVTKVWFIPVLDQPLSSNRYYVIRAKGKYKGQACKSSREMDMGMCCFSNVVNDVKPKPFDHRNIYQQFKIHRHHRHSFFAKSAAIDGLPPKFLRKKGWELRSSSRLFPPKLSEALGLDNSLRTLLPSVDFPIRNNRSDVSIVGKWYCPFVFVREETRIRHQMRKSVMYKMTLEQWWEEITSCVNNGGEDENAVRVNISVEREVSKVFGVEAVKDNKVSHGGFVWYRVYDRNRVRRSGVGLSIAIVEKMRWVQEEGGWVNGREKEVRIERVEENTSENSWRRFGCYVLVESFALKRMDGSLVLRCDFRHTDKVKCKWE</sequence>
<accession>A0ACC1X6U7</accession>
<proteinExistence type="predicted"/>
<evidence type="ECO:0000313" key="1">
    <source>
        <dbReference type="EMBL" id="KAJ4707166.1"/>
    </source>
</evidence>
<dbReference type="EMBL" id="CM051404">
    <property type="protein sequence ID" value="KAJ4707166.1"/>
    <property type="molecule type" value="Genomic_DNA"/>
</dbReference>
<dbReference type="Proteomes" id="UP001164539">
    <property type="component" value="Chromosome 11"/>
</dbReference>
<comment type="caution">
    <text evidence="1">The sequence shown here is derived from an EMBL/GenBank/DDBJ whole genome shotgun (WGS) entry which is preliminary data.</text>
</comment>
<protein>
    <submittedName>
        <fullName evidence="1">DUF1262 family protein</fullName>
    </submittedName>
</protein>
<reference evidence="1 2" key="1">
    <citation type="journal article" date="2023" name="Science">
        <title>Complex scaffold remodeling in plant triterpene biosynthesis.</title>
        <authorList>
            <person name="De La Pena R."/>
            <person name="Hodgson H."/>
            <person name="Liu J.C."/>
            <person name="Stephenson M.J."/>
            <person name="Martin A.C."/>
            <person name="Owen C."/>
            <person name="Harkess A."/>
            <person name="Leebens-Mack J."/>
            <person name="Jimenez L.E."/>
            <person name="Osbourn A."/>
            <person name="Sattely E.S."/>
        </authorList>
    </citation>
    <scope>NUCLEOTIDE SEQUENCE [LARGE SCALE GENOMIC DNA]</scope>
    <source>
        <strain evidence="2">cv. JPN11</strain>
        <tissue evidence="1">Leaf</tissue>
    </source>
</reference>
<name>A0ACC1X6U7_MELAZ</name>
<evidence type="ECO:0000313" key="2">
    <source>
        <dbReference type="Proteomes" id="UP001164539"/>
    </source>
</evidence>
<gene>
    <name evidence="1" type="ORF">OWV82_020723</name>
</gene>
<keyword evidence="2" id="KW-1185">Reference proteome</keyword>
<organism evidence="1 2">
    <name type="scientific">Melia azedarach</name>
    <name type="common">Chinaberry tree</name>
    <dbReference type="NCBI Taxonomy" id="155640"/>
    <lineage>
        <taxon>Eukaryota</taxon>
        <taxon>Viridiplantae</taxon>
        <taxon>Streptophyta</taxon>
        <taxon>Embryophyta</taxon>
        <taxon>Tracheophyta</taxon>
        <taxon>Spermatophyta</taxon>
        <taxon>Magnoliopsida</taxon>
        <taxon>eudicotyledons</taxon>
        <taxon>Gunneridae</taxon>
        <taxon>Pentapetalae</taxon>
        <taxon>rosids</taxon>
        <taxon>malvids</taxon>
        <taxon>Sapindales</taxon>
        <taxon>Meliaceae</taxon>
        <taxon>Melia</taxon>
    </lineage>
</organism>